<keyword evidence="7" id="KW-0472">Membrane</keyword>
<evidence type="ECO:0000256" key="5">
    <source>
        <dbReference type="ARBA" id="ARBA00022833"/>
    </source>
</evidence>
<protein>
    <recommendedName>
        <fullName evidence="10">RING-type domain-containing protein</fullName>
    </recommendedName>
</protein>
<dbReference type="Pfam" id="PF13639">
    <property type="entry name" value="zf-RING_2"/>
    <property type="match status" value="1"/>
</dbReference>
<evidence type="ECO:0000256" key="7">
    <source>
        <dbReference type="ARBA" id="ARBA00023136"/>
    </source>
</evidence>
<dbReference type="InterPro" id="IPR013083">
    <property type="entry name" value="Znf_RING/FYVE/PHD"/>
</dbReference>
<dbReference type="InterPro" id="IPR001841">
    <property type="entry name" value="Znf_RING"/>
</dbReference>
<proteinExistence type="predicted"/>
<reference evidence="11" key="2">
    <citation type="submission" date="2013-10" db="EMBL/GenBank/DDBJ databases">
        <authorList>
            <person name="Aslett M."/>
        </authorList>
    </citation>
    <scope>NUCLEOTIDE SEQUENCE [LARGE SCALE GENOMIC DNA]</scope>
    <source>
        <strain evidence="11">Houghton</strain>
    </source>
</reference>
<feature type="region of interest" description="Disordered" evidence="9">
    <location>
        <begin position="551"/>
        <end position="581"/>
    </location>
</feature>
<feature type="compositionally biased region" description="Basic and acidic residues" evidence="9">
    <location>
        <begin position="119"/>
        <end position="128"/>
    </location>
</feature>
<dbReference type="GO" id="GO:0008270">
    <property type="term" value="F:zinc ion binding"/>
    <property type="evidence" value="ECO:0007669"/>
    <property type="project" value="UniProtKB-KW"/>
</dbReference>
<comment type="subcellular location">
    <subcellularLocation>
        <location evidence="1">Membrane</location>
    </subcellularLocation>
</comment>
<feature type="compositionally biased region" description="Low complexity" evidence="9">
    <location>
        <begin position="41"/>
        <end position="51"/>
    </location>
</feature>
<keyword evidence="6" id="KW-1133">Transmembrane helix</keyword>
<keyword evidence="12" id="KW-1185">Reference proteome</keyword>
<evidence type="ECO:0000256" key="9">
    <source>
        <dbReference type="SAM" id="MobiDB-lite"/>
    </source>
</evidence>
<dbReference type="VEuPathDB" id="ToxoDB:ETH_00030670"/>
<dbReference type="GeneID" id="25255210"/>
<name>U6KZJ8_EIMTE</name>
<evidence type="ECO:0000259" key="10">
    <source>
        <dbReference type="PROSITE" id="PS50089"/>
    </source>
</evidence>
<dbReference type="SUPFAM" id="SSF57850">
    <property type="entry name" value="RING/U-box"/>
    <property type="match status" value="1"/>
</dbReference>
<sequence>MAEIAHGRQTDSFNYIYNEHRHRRNVNIVCELARPAARLFDSNSGSVGSSSRDSKTADSRYDSSSGMTDCRSMLRGPRGCERNSGSGNSSRSRSNSRGQHSKHLCPAEAFELSATEGEETAKARDGTSSRKSSTRCSSSSPISQDRRVCPASMASGYGDGANSNDRCSSNSSAVRELIDLDSEEDDDCLFIGRRDAAPAAATDSEAERLLGVHHNGCPRRANDSSRSAPLPFDYSLRGAPPHQQHQQSPLLPIRFLPCSSRGAAETAEATTIEAAGGFGRLSPTAASASSAPASAAATTVEGFSVDSSDEEPELCGFTAPTSARASVFAADQQQQRLQHETICDRDTAAFLWGELGRDERSATRMSHRNFPPAAATAEGHLAAVATHHAAAAPAMDEAVSGLRSTGLEPTDLLPYLVIPQGLPHQLQLLQHQQQVHQQLRHQQHPLAGTMRSQQNLAAGSAAATAANRVVSRRRIRRTMLPWQRQLQRSATNSVVATATSGEAADSAFGQVLVSLQQQQLWGEMDLWQQPQQQRGTPLHVLQQLPTLPFKHRTSAPRTTAASATCCNSGERSSGSSSSAQAGEEDDKEKCAICLDSFVEAQIVRFLPCLHFFHVSCVDTWLQQSDVCPICKWPVQCTASPHTEAIS</sequence>
<evidence type="ECO:0000256" key="1">
    <source>
        <dbReference type="ARBA" id="ARBA00004370"/>
    </source>
</evidence>
<feature type="domain" description="RING-type" evidence="10">
    <location>
        <begin position="590"/>
        <end position="631"/>
    </location>
</feature>
<accession>U6KZJ8</accession>
<evidence type="ECO:0000256" key="6">
    <source>
        <dbReference type="ARBA" id="ARBA00022989"/>
    </source>
</evidence>
<dbReference type="Gene3D" id="3.30.40.10">
    <property type="entry name" value="Zinc/RING finger domain, C3HC4 (zinc finger)"/>
    <property type="match status" value="1"/>
</dbReference>
<dbReference type="AlphaFoldDB" id="U6KZJ8"/>
<feature type="compositionally biased region" description="Polar residues" evidence="9">
    <location>
        <begin position="161"/>
        <end position="170"/>
    </location>
</feature>
<keyword evidence="3" id="KW-0479">Metal-binding</keyword>
<evidence type="ECO:0000256" key="2">
    <source>
        <dbReference type="ARBA" id="ARBA00022692"/>
    </source>
</evidence>
<dbReference type="Proteomes" id="UP000030747">
    <property type="component" value="Unassembled WGS sequence"/>
</dbReference>
<dbReference type="EMBL" id="HG675885">
    <property type="protein sequence ID" value="CDJ43587.1"/>
    <property type="molecule type" value="Genomic_DNA"/>
</dbReference>
<keyword evidence="2" id="KW-0812">Transmembrane</keyword>
<dbReference type="OrthoDB" id="332254at2759"/>
<reference evidence="11" key="1">
    <citation type="submission" date="2013-10" db="EMBL/GenBank/DDBJ databases">
        <title>Genomic analysis of the causative agents of coccidiosis in chickens.</title>
        <authorList>
            <person name="Reid A.J."/>
            <person name="Blake D."/>
            <person name="Billington K."/>
            <person name="Browne H."/>
            <person name="Dunn M."/>
            <person name="Hung S."/>
            <person name="Kawahara F."/>
            <person name="Miranda-Saavedra D."/>
            <person name="Mourier T."/>
            <person name="Nagra H."/>
            <person name="Otto T.D."/>
            <person name="Rawlings N."/>
            <person name="Sanchez A."/>
            <person name="Sanders M."/>
            <person name="Subramaniam C."/>
            <person name="Tay Y."/>
            <person name="Dear P."/>
            <person name="Doerig C."/>
            <person name="Gruber A."/>
            <person name="Parkinson J."/>
            <person name="Shirley M."/>
            <person name="Wan K.L."/>
            <person name="Berriman M."/>
            <person name="Tomley F."/>
            <person name="Pain A."/>
        </authorList>
    </citation>
    <scope>NUCLEOTIDE SEQUENCE [LARGE SCALE GENOMIC DNA]</scope>
    <source>
        <strain evidence="11">Houghton</strain>
    </source>
</reference>
<feature type="compositionally biased region" description="Low complexity" evidence="9">
    <location>
        <begin position="82"/>
        <end position="98"/>
    </location>
</feature>
<dbReference type="RefSeq" id="XP_013234337.1">
    <property type="nucleotide sequence ID" value="XM_013378883.1"/>
</dbReference>
<gene>
    <name evidence="11" type="ORF">ETH_00030670</name>
</gene>
<feature type="compositionally biased region" description="Basic and acidic residues" evidence="9">
    <location>
        <begin position="52"/>
        <end position="61"/>
    </location>
</feature>
<dbReference type="GO" id="GO:0016020">
    <property type="term" value="C:membrane"/>
    <property type="evidence" value="ECO:0007669"/>
    <property type="project" value="UniProtKB-SubCell"/>
</dbReference>
<evidence type="ECO:0000313" key="11">
    <source>
        <dbReference type="EMBL" id="CDJ43587.1"/>
    </source>
</evidence>
<feature type="region of interest" description="Disordered" evidence="9">
    <location>
        <begin position="40"/>
        <end position="170"/>
    </location>
</feature>
<dbReference type="PANTHER" id="PTHR46539:SF1">
    <property type="entry name" value="E3 UBIQUITIN-PROTEIN LIGASE ATL42"/>
    <property type="match status" value="1"/>
</dbReference>
<organism evidence="11 12">
    <name type="scientific">Eimeria tenella</name>
    <name type="common">Coccidian parasite</name>
    <dbReference type="NCBI Taxonomy" id="5802"/>
    <lineage>
        <taxon>Eukaryota</taxon>
        <taxon>Sar</taxon>
        <taxon>Alveolata</taxon>
        <taxon>Apicomplexa</taxon>
        <taxon>Conoidasida</taxon>
        <taxon>Coccidia</taxon>
        <taxon>Eucoccidiorida</taxon>
        <taxon>Eimeriorina</taxon>
        <taxon>Eimeriidae</taxon>
        <taxon>Eimeria</taxon>
    </lineage>
</organism>
<dbReference type="PROSITE" id="PS50089">
    <property type="entry name" value="ZF_RING_2"/>
    <property type="match status" value="1"/>
</dbReference>
<evidence type="ECO:0000256" key="3">
    <source>
        <dbReference type="ARBA" id="ARBA00022723"/>
    </source>
</evidence>
<feature type="compositionally biased region" description="Low complexity" evidence="9">
    <location>
        <begin position="129"/>
        <end position="143"/>
    </location>
</feature>
<feature type="compositionally biased region" description="Low complexity" evidence="9">
    <location>
        <begin position="555"/>
        <end position="581"/>
    </location>
</feature>
<keyword evidence="4 8" id="KW-0863">Zinc-finger</keyword>
<keyword evidence="5" id="KW-0862">Zinc</keyword>
<dbReference type="SMART" id="SM00184">
    <property type="entry name" value="RING"/>
    <property type="match status" value="1"/>
</dbReference>
<evidence type="ECO:0000256" key="8">
    <source>
        <dbReference type="PROSITE-ProRule" id="PRU00175"/>
    </source>
</evidence>
<dbReference type="PANTHER" id="PTHR46539">
    <property type="entry name" value="E3 UBIQUITIN-PROTEIN LIGASE ATL42"/>
    <property type="match status" value="1"/>
</dbReference>
<dbReference type="VEuPathDB" id="ToxoDB:ETH2_0500200"/>
<evidence type="ECO:0000313" key="12">
    <source>
        <dbReference type="Proteomes" id="UP000030747"/>
    </source>
</evidence>
<evidence type="ECO:0000256" key="4">
    <source>
        <dbReference type="ARBA" id="ARBA00022771"/>
    </source>
</evidence>